<dbReference type="RefSeq" id="WP_306000413.1">
    <property type="nucleotide sequence ID" value="NZ_JASNFN010000016.1"/>
</dbReference>
<reference evidence="2" key="1">
    <citation type="submission" date="2023-05" db="EMBL/GenBank/DDBJ databases">
        <title>Draft genome of Pseudofrankia sp. BMG5.37.</title>
        <authorList>
            <person name="Gtari M."/>
            <person name="Ghodhbane F."/>
            <person name="Sbissi I."/>
        </authorList>
    </citation>
    <scope>NUCLEOTIDE SEQUENCE [LARGE SCALE GENOMIC DNA]</scope>
    <source>
        <strain evidence="2">BMG 814</strain>
    </source>
</reference>
<accession>A0ABT9IE10</accession>
<keyword evidence="2" id="KW-1185">Reference proteome</keyword>
<dbReference type="EMBL" id="JASNFN010000016">
    <property type="protein sequence ID" value="MDP5183806.1"/>
    <property type="molecule type" value="Genomic_DNA"/>
</dbReference>
<gene>
    <name evidence="1" type="ORF">QOZ88_14295</name>
</gene>
<proteinExistence type="predicted"/>
<comment type="caution">
    <text evidence="1">The sequence shown here is derived from an EMBL/GenBank/DDBJ whole genome shotgun (WGS) entry which is preliminary data.</text>
</comment>
<name>A0ABT9IE10_9ACTN</name>
<sequence length="45" mass="4776">MMLTVLAIWAVVAVLAAVFVAALGRSALHEEQAQDRDRAGAALIR</sequence>
<organism evidence="1 2">
    <name type="scientific">Blastococcus carthaginiensis</name>
    <dbReference type="NCBI Taxonomy" id="3050034"/>
    <lineage>
        <taxon>Bacteria</taxon>
        <taxon>Bacillati</taxon>
        <taxon>Actinomycetota</taxon>
        <taxon>Actinomycetes</taxon>
        <taxon>Geodermatophilales</taxon>
        <taxon>Geodermatophilaceae</taxon>
        <taxon>Blastococcus</taxon>
    </lineage>
</organism>
<evidence type="ECO:0000313" key="2">
    <source>
        <dbReference type="Proteomes" id="UP001233673"/>
    </source>
</evidence>
<dbReference type="Proteomes" id="UP001233673">
    <property type="component" value="Unassembled WGS sequence"/>
</dbReference>
<protein>
    <submittedName>
        <fullName evidence="1">Uncharacterized protein</fullName>
    </submittedName>
</protein>
<evidence type="ECO:0000313" key="1">
    <source>
        <dbReference type="EMBL" id="MDP5183806.1"/>
    </source>
</evidence>